<accession>D3S1N7</accession>
<dbReference type="AlphaFoldDB" id="D3S1N7"/>
<feature type="domain" description="Thioredoxin" evidence="3">
    <location>
        <begin position="12"/>
        <end position="119"/>
    </location>
</feature>
<dbReference type="EMBL" id="CP001899">
    <property type="protein sequence ID" value="ADC64344.1"/>
    <property type="molecule type" value="Genomic_DNA"/>
</dbReference>
<dbReference type="NCBIfam" id="TIGR00411">
    <property type="entry name" value="redox_disulf_1"/>
    <property type="match status" value="1"/>
</dbReference>
<dbReference type="PANTHER" id="PTHR37170">
    <property type="entry name" value="GLUTAREDOXIN-RELATED"/>
    <property type="match status" value="1"/>
</dbReference>
<name>D3S1N7_FERPA</name>
<keyword evidence="2" id="KW-0813">Transport</keyword>
<dbReference type="Pfam" id="PF13192">
    <property type="entry name" value="Thioredoxin_3"/>
    <property type="match status" value="1"/>
</dbReference>
<keyword evidence="5" id="KW-1185">Reference proteome</keyword>
<dbReference type="SUPFAM" id="SSF52833">
    <property type="entry name" value="Thioredoxin-like"/>
    <property type="match status" value="1"/>
</dbReference>
<keyword evidence="2" id="KW-0249">Electron transport</keyword>
<dbReference type="InterPro" id="IPR004502">
    <property type="entry name" value="Thio_glut"/>
</dbReference>
<evidence type="ECO:0000256" key="2">
    <source>
        <dbReference type="ARBA" id="ARBA00022982"/>
    </source>
</evidence>
<protein>
    <submittedName>
        <fullName evidence="4">Redox-active disulfide protein 1</fullName>
    </submittedName>
</protein>
<evidence type="ECO:0000313" key="4">
    <source>
        <dbReference type="EMBL" id="ADC64344.1"/>
    </source>
</evidence>
<organism evidence="4 5">
    <name type="scientific">Ferroglobus placidus (strain DSM 10642 / AEDII12DO)</name>
    <dbReference type="NCBI Taxonomy" id="589924"/>
    <lineage>
        <taxon>Archaea</taxon>
        <taxon>Methanobacteriati</taxon>
        <taxon>Methanobacteriota</taxon>
        <taxon>Archaeoglobi</taxon>
        <taxon>Archaeoglobales</taxon>
        <taxon>Archaeoglobaceae</taxon>
        <taxon>Ferroglobus</taxon>
    </lineage>
</organism>
<dbReference type="PaxDb" id="589924-Ferp_0157"/>
<dbReference type="Proteomes" id="UP000002613">
    <property type="component" value="Chromosome"/>
</dbReference>
<dbReference type="PROSITE" id="PS51352">
    <property type="entry name" value="THIOREDOXIN_2"/>
    <property type="match status" value="1"/>
</dbReference>
<reference evidence="4 5" key="2">
    <citation type="journal article" date="2011" name="Stand. Genomic Sci.">
        <title>Complete genome sequence of Ferroglobus placidus AEDII12DO.</title>
        <authorList>
            <person name="Anderson I."/>
            <person name="Risso C."/>
            <person name="Holmes D."/>
            <person name="Lucas S."/>
            <person name="Copeland A."/>
            <person name="Lapidus A."/>
            <person name="Cheng J.F."/>
            <person name="Bruce D."/>
            <person name="Goodwin L."/>
            <person name="Pitluck S."/>
            <person name="Saunders E."/>
            <person name="Brettin T."/>
            <person name="Detter J.C."/>
            <person name="Han C."/>
            <person name="Tapia R."/>
            <person name="Larimer F."/>
            <person name="Land M."/>
            <person name="Hauser L."/>
            <person name="Woyke T."/>
            <person name="Lovley D."/>
            <person name="Kyrpides N."/>
            <person name="Ivanova N."/>
        </authorList>
    </citation>
    <scope>NUCLEOTIDE SEQUENCE [LARGE SCALE GENOMIC DNA]</scope>
    <source>
        <strain evidence="5">DSM 10642 / AEDII12DO</strain>
    </source>
</reference>
<evidence type="ECO:0000259" key="3">
    <source>
        <dbReference type="PROSITE" id="PS51352"/>
    </source>
</evidence>
<dbReference type="GO" id="GO:0015035">
    <property type="term" value="F:protein-disulfide reductase activity"/>
    <property type="evidence" value="ECO:0007669"/>
    <property type="project" value="InterPro"/>
</dbReference>
<dbReference type="KEGG" id="fpl:Ferp_0157"/>
<sequence>MKFLMNNKSIFTDFDKTDKMLYIPPLEVKMEVRKMVVIKLLTSPTCPYCPRAREVLRKFAQERDDVIVVELSVTTEEGLKEAMKYGISGVPAIIINDRYVLLGVPRIEELRRLVEEAKGVIA</sequence>
<dbReference type="GO" id="GO:0045454">
    <property type="term" value="P:cell redox homeostasis"/>
    <property type="evidence" value="ECO:0007669"/>
    <property type="project" value="InterPro"/>
</dbReference>
<dbReference type="InterPro" id="IPR012336">
    <property type="entry name" value="Thioredoxin-like_fold"/>
</dbReference>
<dbReference type="InterPro" id="IPR013766">
    <property type="entry name" value="Thioredoxin_domain"/>
</dbReference>
<evidence type="ECO:0000313" key="5">
    <source>
        <dbReference type="Proteomes" id="UP000002613"/>
    </source>
</evidence>
<dbReference type="PANTHER" id="PTHR37170:SF1">
    <property type="entry name" value="GLUTAREDOXIN-LIKE PROTEIN"/>
    <property type="match status" value="1"/>
</dbReference>
<comment type="similarity">
    <text evidence="1">Belongs to the glutaredoxin family.</text>
</comment>
<dbReference type="InterPro" id="IPR036249">
    <property type="entry name" value="Thioredoxin-like_sf"/>
</dbReference>
<reference evidence="5" key="1">
    <citation type="submission" date="2010-02" db="EMBL/GenBank/DDBJ databases">
        <title>Complete sequence of Ferroglobus placidus DSM 10642.</title>
        <authorList>
            <consortium name="US DOE Joint Genome Institute"/>
            <person name="Lucas S."/>
            <person name="Copeland A."/>
            <person name="Lapidus A."/>
            <person name="Cheng J.-F."/>
            <person name="Bruce D."/>
            <person name="Goodwin L."/>
            <person name="Pitluck S."/>
            <person name="Saunders E."/>
            <person name="Brettin T."/>
            <person name="Detter J.C."/>
            <person name="Han C."/>
            <person name="Tapia R."/>
            <person name="Larimer F."/>
            <person name="Land M."/>
            <person name="Hauser L."/>
            <person name="Kyrpides N."/>
            <person name="Ivanova N."/>
            <person name="Holmes D."/>
            <person name="Lovley D."/>
            <person name="Kyrpides N."/>
            <person name="Anderson I.J."/>
            <person name="Woyke T."/>
        </authorList>
    </citation>
    <scope>NUCLEOTIDE SEQUENCE [LARGE SCALE GENOMIC DNA]</scope>
    <source>
        <strain evidence="5">DSM 10642 / AEDII12DO</strain>
    </source>
</reference>
<dbReference type="eggNOG" id="arCOG01218">
    <property type="taxonomic scope" value="Archaea"/>
</dbReference>
<dbReference type="PROSITE" id="PS51354">
    <property type="entry name" value="GLUTAREDOXIN_2"/>
    <property type="match status" value="1"/>
</dbReference>
<dbReference type="HOGENOM" id="CLU_090389_20_2_2"/>
<evidence type="ECO:0000256" key="1">
    <source>
        <dbReference type="ARBA" id="ARBA00007787"/>
    </source>
</evidence>
<dbReference type="GO" id="GO:0009055">
    <property type="term" value="F:electron transfer activity"/>
    <property type="evidence" value="ECO:0007669"/>
    <property type="project" value="InterPro"/>
</dbReference>
<proteinExistence type="inferred from homology"/>
<gene>
    <name evidence="4" type="ordered locus">Ferp_0157</name>
</gene>
<dbReference type="Gene3D" id="3.40.30.10">
    <property type="entry name" value="Glutaredoxin"/>
    <property type="match status" value="1"/>
</dbReference>
<dbReference type="STRING" id="589924.Ferp_0157"/>